<feature type="signal peptide" evidence="1">
    <location>
        <begin position="1"/>
        <end position="16"/>
    </location>
</feature>
<proteinExistence type="predicted"/>
<protein>
    <submittedName>
        <fullName evidence="2">Putative secreted peptide</fullName>
    </submittedName>
</protein>
<dbReference type="AlphaFoldDB" id="A0A2M3ZMQ6"/>
<sequence length="110" mass="11803">MLLLWAFVAQRTLILAQNTDHRASVIPCGLSVNPLIVARQSKAKATTERVAAKVRQQQLIGAFAMHTRYRLAVPILGPQFTFVGGSGNAPLQTDVNLILIEIGLTLGVAA</sequence>
<accession>A0A2M3ZMQ6</accession>
<evidence type="ECO:0000313" key="2">
    <source>
        <dbReference type="EMBL" id="MBW29783.1"/>
    </source>
</evidence>
<reference evidence="2" key="1">
    <citation type="submission" date="2018-01" db="EMBL/GenBank/DDBJ databases">
        <title>An insight into the sialome of Amazonian anophelines.</title>
        <authorList>
            <person name="Ribeiro J.M."/>
            <person name="Scarpassa V."/>
            <person name="Calvo E."/>
        </authorList>
    </citation>
    <scope>NUCLEOTIDE SEQUENCE</scope>
    <source>
        <tissue evidence="2">Salivary glands</tissue>
    </source>
</reference>
<organism evidence="2">
    <name type="scientific">Anopheles braziliensis</name>
    <dbReference type="NCBI Taxonomy" id="58242"/>
    <lineage>
        <taxon>Eukaryota</taxon>
        <taxon>Metazoa</taxon>
        <taxon>Ecdysozoa</taxon>
        <taxon>Arthropoda</taxon>
        <taxon>Hexapoda</taxon>
        <taxon>Insecta</taxon>
        <taxon>Pterygota</taxon>
        <taxon>Neoptera</taxon>
        <taxon>Endopterygota</taxon>
        <taxon>Diptera</taxon>
        <taxon>Nematocera</taxon>
        <taxon>Culicoidea</taxon>
        <taxon>Culicidae</taxon>
        <taxon>Anophelinae</taxon>
        <taxon>Anopheles</taxon>
    </lineage>
</organism>
<dbReference type="EMBL" id="GGFM01009032">
    <property type="protein sequence ID" value="MBW29783.1"/>
    <property type="molecule type" value="Transcribed_RNA"/>
</dbReference>
<name>A0A2M3ZMQ6_9DIPT</name>
<evidence type="ECO:0000256" key="1">
    <source>
        <dbReference type="SAM" id="SignalP"/>
    </source>
</evidence>
<feature type="chain" id="PRO_5014824403" evidence="1">
    <location>
        <begin position="17"/>
        <end position="110"/>
    </location>
</feature>
<keyword evidence="1" id="KW-0732">Signal</keyword>